<dbReference type="PATRIC" id="fig|1319815.3.peg.740"/>
<dbReference type="GO" id="GO:0016787">
    <property type="term" value="F:hydrolase activity"/>
    <property type="evidence" value="ECO:0007669"/>
    <property type="project" value="UniProtKB-KW"/>
</dbReference>
<dbReference type="SMART" id="SM00341">
    <property type="entry name" value="HRDC"/>
    <property type="match status" value="1"/>
</dbReference>
<evidence type="ECO:0000256" key="10">
    <source>
        <dbReference type="ARBA" id="ARBA00022840"/>
    </source>
</evidence>
<dbReference type="GO" id="GO:0043138">
    <property type="term" value="F:3'-5' DNA helicase activity"/>
    <property type="evidence" value="ECO:0007669"/>
    <property type="project" value="UniProtKB-EC"/>
</dbReference>
<dbReference type="CDD" id="cd18794">
    <property type="entry name" value="SF2_C_RecQ"/>
    <property type="match status" value="1"/>
</dbReference>
<dbReference type="FunFam" id="3.40.50.300:FF:000296">
    <property type="entry name" value="ATP-dependent DNA helicase RecQ"/>
    <property type="match status" value="1"/>
</dbReference>
<dbReference type="InterPro" id="IPR004589">
    <property type="entry name" value="DNA_helicase_ATP-dep_RecQ"/>
</dbReference>
<dbReference type="InterPro" id="IPR006293">
    <property type="entry name" value="DNA_helicase_ATP-dep_RecQ_bac"/>
</dbReference>
<dbReference type="STRING" id="1319815.HMPREF0202_00772"/>
<evidence type="ECO:0000259" key="17">
    <source>
        <dbReference type="PROSITE" id="PS50967"/>
    </source>
</evidence>
<comment type="cofactor">
    <cofactor evidence="2">
        <name>Zn(2+)</name>
        <dbReference type="ChEBI" id="CHEBI:29105"/>
    </cofactor>
</comment>
<dbReference type="PANTHER" id="PTHR13710:SF105">
    <property type="entry name" value="ATP-DEPENDENT DNA HELICASE Q1"/>
    <property type="match status" value="1"/>
</dbReference>
<keyword evidence="4" id="KW-0479">Metal-binding</keyword>
<dbReference type="Gene3D" id="3.40.50.300">
    <property type="entry name" value="P-loop containing nucleotide triphosphate hydrolases"/>
    <property type="match status" value="2"/>
</dbReference>
<dbReference type="EMBL" id="AXZF01000029">
    <property type="protein sequence ID" value="ERT69263.1"/>
    <property type="molecule type" value="Genomic_DNA"/>
</dbReference>
<keyword evidence="11" id="KW-0238">DNA-binding</keyword>
<dbReference type="GO" id="GO:0005737">
    <property type="term" value="C:cytoplasm"/>
    <property type="evidence" value="ECO:0007669"/>
    <property type="project" value="TreeGrafter"/>
</dbReference>
<dbReference type="GO" id="GO:0003677">
    <property type="term" value="F:DNA binding"/>
    <property type="evidence" value="ECO:0007669"/>
    <property type="project" value="UniProtKB-KW"/>
</dbReference>
<keyword evidence="14" id="KW-0413">Isomerase</keyword>
<dbReference type="NCBIfam" id="TIGR00614">
    <property type="entry name" value="recQ_fam"/>
    <property type="match status" value="1"/>
</dbReference>
<comment type="similarity">
    <text evidence="3">Belongs to the helicase family. RecQ subfamily.</text>
</comment>
<dbReference type="Gene3D" id="1.10.150.80">
    <property type="entry name" value="HRDC domain"/>
    <property type="match status" value="1"/>
</dbReference>
<dbReference type="SUPFAM" id="SSF47819">
    <property type="entry name" value="HRDC-like"/>
    <property type="match status" value="1"/>
</dbReference>
<dbReference type="InterPro" id="IPR027417">
    <property type="entry name" value="P-loop_NTPase"/>
</dbReference>
<evidence type="ECO:0000259" key="19">
    <source>
        <dbReference type="PROSITE" id="PS51194"/>
    </source>
</evidence>
<keyword evidence="9" id="KW-0862">Zinc</keyword>
<comment type="cofactor">
    <cofactor evidence="1">
        <name>Mg(2+)</name>
        <dbReference type="ChEBI" id="CHEBI:18420"/>
    </cofactor>
</comment>
<dbReference type="Proteomes" id="UP000017081">
    <property type="component" value="Unassembled WGS sequence"/>
</dbReference>
<evidence type="ECO:0000256" key="1">
    <source>
        <dbReference type="ARBA" id="ARBA00001946"/>
    </source>
</evidence>
<dbReference type="EC" id="5.6.2.4" evidence="16"/>
<evidence type="ECO:0000256" key="15">
    <source>
        <dbReference type="ARBA" id="ARBA00034617"/>
    </source>
</evidence>
<evidence type="ECO:0000256" key="8">
    <source>
        <dbReference type="ARBA" id="ARBA00022806"/>
    </source>
</evidence>
<dbReference type="NCBIfam" id="TIGR01389">
    <property type="entry name" value="recQ"/>
    <property type="match status" value="1"/>
</dbReference>
<evidence type="ECO:0000256" key="5">
    <source>
        <dbReference type="ARBA" id="ARBA00022741"/>
    </source>
</evidence>
<dbReference type="InterPro" id="IPR018982">
    <property type="entry name" value="RQC_domain"/>
</dbReference>
<gene>
    <name evidence="20" type="ORF">HMPREF0202_00772</name>
</gene>
<dbReference type="GO" id="GO:0006310">
    <property type="term" value="P:DNA recombination"/>
    <property type="evidence" value="ECO:0007669"/>
    <property type="project" value="UniProtKB-UniRule"/>
</dbReference>
<comment type="catalytic activity">
    <reaction evidence="15">
        <text>Couples ATP hydrolysis with the unwinding of duplex DNA by translocating in the 3'-5' direction.</text>
        <dbReference type="EC" id="5.6.2.4"/>
    </reaction>
</comment>
<evidence type="ECO:0000256" key="14">
    <source>
        <dbReference type="ARBA" id="ARBA00023235"/>
    </source>
</evidence>
<sequence length="608" mass="69319">MNKFLAKENLILKKYFGYDEFRKGQHDIIKNILQRKDTLAIMPTGGGKSICFQIPALIFEGVTVVISPLISLMKDQVDALNENGIPSVFINSSLSNSQCEIIYNALLFNKYKIIYIAPERLENSRFLSVIKNINVSQIAVDEAHCISQWGHDFRVSYKNIKNFIQSLNSNPVISAFTATATPEVTEDILESLNIKATIFKNGFKRDNLKFSVFKNVDNFKFIQKFIEEHPEESGIIYTSTRKECEQIYEFLSKGKSIAKYHAGLSDNERMSNQEDFLLDRCKIIVATNAFGMGIDKSNVRWVIHNNLPKDIESYYQEAGRAGRDGLISSCILLYNPKDIIIQKLFIENENLSPEIAKIRYSKLSAMENYTRTNGCLIEYIVNYFENKPLAENCGMCGNCENKGELIDITIDAQKIISCVGRLNNKYGAKLILDILKGSNNARIRDNRLNEQSTYGCLKDKSSTYIKTIMDYLIGSDFIESTEGKYPLLKLKESAYIFIKSKETLSMRVLNNDDDSITKKERPNDKKTSLPLIPGGEQLFNLLSEYRSKTAHNNHVPSYIIFSDKTIIDICNYKPREKDELLKINGIGEAKFEKYGNDILSIVNNYIKK</sequence>
<dbReference type="GO" id="GO:0005524">
    <property type="term" value="F:ATP binding"/>
    <property type="evidence" value="ECO:0007669"/>
    <property type="project" value="UniProtKB-KW"/>
</dbReference>
<keyword evidence="21" id="KW-1185">Reference proteome</keyword>
<dbReference type="SMART" id="SM00487">
    <property type="entry name" value="DEXDc"/>
    <property type="match status" value="1"/>
</dbReference>
<dbReference type="PROSITE" id="PS50967">
    <property type="entry name" value="HRDC"/>
    <property type="match status" value="1"/>
</dbReference>
<organism evidence="20 21">
    <name type="scientific">Cetobacterium somerae ATCC BAA-474</name>
    <dbReference type="NCBI Taxonomy" id="1319815"/>
    <lineage>
        <taxon>Bacteria</taxon>
        <taxon>Fusobacteriati</taxon>
        <taxon>Fusobacteriota</taxon>
        <taxon>Fusobacteriia</taxon>
        <taxon>Fusobacteriales</taxon>
        <taxon>Fusobacteriaceae</taxon>
        <taxon>Cetobacterium</taxon>
    </lineage>
</organism>
<keyword evidence="8" id="KW-0347">Helicase</keyword>
<dbReference type="InterPro" id="IPR036388">
    <property type="entry name" value="WH-like_DNA-bd_sf"/>
</dbReference>
<dbReference type="SMART" id="SM00490">
    <property type="entry name" value="HELICc"/>
    <property type="match status" value="1"/>
</dbReference>
<dbReference type="Pfam" id="PF00271">
    <property type="entry name" value="Helicase_C"/>
    <property type="match status" value="1"/>
</dbReference>
<evidence type="ECO:0000256" key="16">
    <source>
        <dbReference type="NCBIfam" id="TIGR01389"/>
    </source>
</evidence>
<dbReference type="AlphaFoldDB" id="U7VEN5"/>
<protein>
    <recommendedName>
        <fullName evidence="16">DNA helicase RecQ</fullName>
        <ecNumber evidence="16">5.6.2.4</ecNumber>
    </recommendedName>
</protein>
<feature type="domain" description="Helicase ATP-binding" evidence="18">
    <location>
        <begin position="29"/>
        <end position="198"/>
    </location>
</feature>
<comment type="caution">
    <text evidence="20">The sequence shown here is derived from an EMBL/GenBank/DDBJ whole genome shotgun (WGS) entry which is preliminary data.</text>
</comment>
<dbReference type="eggNOG" id="COG0514">
    <property type="taxonomic scope" value="Bacteria"/>
</dbReference>
<evidence type="ECO:0000259" key="18">
    <source>
        <dbReference type="PROSITE" id="PS51192"/>
    </source>
</evidence>
<accession>U7VEN5</accession>
<dbReference type="GO" id="GO:0009378">
    <property type="term" value="F:four-way junction helicase activity"/>
    <property type="evidence" value="ECO:0007669"/>
    <property type="project" value="TreeGrafter"/>
</dbReference>
<dbReference type="Pfam" id="PF16124">
    <property type="entry name" value="RecQ_Zn_bind"/>
    <property type="match status" value="1"/>
</dbReference>
<dbReference type="SUPFAM" id="SSF46785">
    <property type="entry name" value="Winged helix' DNA-binding domain"/>
    <property type="match status" value="1"/>
</dbReference>
<dbReference type="Pfam" id="PF00570">
    <property type="entry name" value="HRDC"/>
    <property type="match status" value="1"/>
</dbReference>
<evidence type="ECO:0000256" key="9">
    <source>
        <dbReference type="ARBA" id="ARBA00022833"/>
    </source>
</evidence>
<dbReference type="GO" id="GO:0030894">
    <property type="term" value="C:replisome"/>
    <property type="evidence" value="ECO:0007669"/>
    <property type="project" value="TreeGrafter"/>
</dbReference>
<dbReference type="InterPro" id="IPR044876">
    <property type="entry name" value="HRDC_dom_sf"/>
</dbReference>
<evidence type="ECO:0000313" key="21">
    <source>
        <dbReference type="Proteomes" id="UP000017081"/>
    </source>
</evidence>
<evidence type="ECO:0000256" key="11">
    <source>
        <dbReference type="ARBA" id="ARBA00023125"/>
    </source>
</evidence>
<dbReference type="Gene3D" id="1.10.10.10">
    <property type="entry name" value="Winged helix-like DNA-binding domain superfamily/Winged helix DNA-binding domain"/>
    <property type="match status" value="1"/>
</dbReference>
<dbReference type="CDD" id="cd17920">
    <property type="entry name" value="DEXHc_RecQ"/>
    <property type="match status" value="1"/>
</dbReference>
<keyword evidence="7" id="KW-0378">Hydrolase</keyword>
<evidence type="ECO:0000256" key="6">
    <source>
        <dbReference type="ARBA" id="ARBA00022763"/>
    </source>
</evidence>
<feature type="domain" description="Helicase C-terminal" evidence="19">
    <location>
        <begin position="221"/>
        <end position="366"/>
    </location>
</feature>
<dbReference type="SUPFAM" id="SSF52540">
    <property type="entry name" value="P-loop containing nucleoside triphosphate hydrolases"/>
    <property type="match status" value="1"/>
</dbReference>
<dbReference type="GO" id="GO:0046872">
    <property type="term" value="F:metal ion binding"/>
    <property type="evidence" value="ECO:0007669"/>
    <property type="project" value="UniProtKB-KW"/>
</dbReference>
<evidence type="ECO:0000256" key="12">
    <source>
        <dbReference type="ARBA" id="ARBA00023172"/>
    </source>
</evidence>
<dbReference type="SMART" id="SM00956">
    <property type="entry name" value="RQC"/>
    <property type="match status" value="1"/>
</dbReference>
<keyword evidence="13" id="KW-0234">DNA repair</keyword>
<dbReference type="GO" id="GO:0006260">
    <property type="term" value="P:DNA replication"/>
    <property type="evidence" value="ECO:0007669"/>
    <property type="project" value="InterPro"/>
</dbReference>
<dbReference type="InterPro" id="IPR001650">
    <property type="entry name" value="Helicase_C-like"/>
</dbReference>
<keyword evidence="6" id="KW-0227">DNA damage</keyword>
<evidence type="ECO:0000256" key="2">
    <source>
        <dbReference type="ARBA" id="ARBA00001947"/>
    </source>
</evidence>
<dbReference type="PROSITE" id="PS51194">
    <property type="entry name" value="HELICASE_CTER"/>
    <property type="match status" value="1"/>
</dbReference>
<name>U7VEN5_9FUSO</name>
<keyword evidence="10" id="KW-0067">ATP-binding</keyword>
<dbReference type="GO" id="GO:0043590">
    <property type="term" value="C:bacterial nucleoid"/>
    <property type="evidence" value="ECO:0007669"/>
    <property type="project" value="TreeGrafter"/>
</dbReference>
<dbReference type="GO" id="GO:0009432">
    <property type="term" value="P:SOS response"/>
    <property type="evidence" value="ECO:0007669"/>
    <property type="project" value="UniProtKB-UniRule"/>
</dbReference>
<dbReference type="RefSeq" id="WP_023050317.1">
    <property type="nucleotide sequence ID" value="NZ_CP173062.2"/>
</dbReference>
<dbReference type="PANTHER" id="PTHR13710">
    <property type="entry name" value="DNA HELICASE RECQ FAMILY MEMBER"/>
    <property type="match status" value="1"/>
</dbReference>
<dbReference type="InterPro" id="IPR011545">
    <property type="entry name" value="DEAD/DEAH_box_helicase_dom"/>
</dbReference>
<dbReference type="PROSITE" id="PS51192">
    <property type="entry name" value="HELICASE_ATP_BIND_1"/>
    <property type="match status" value="1"/>
</dbReference>
<dbReference type="InterPro" id="IPR010997">
    <property type="entry name" value="HRDC-like_sf"/>
</dbReference>
<dbReference type="InterPro" id="IPR002121">
    <property type="entry name" value="HRDC_dom"/>
</dbReference>
<dbReference type="InterPro" id="IPR014001">
    <property type="entry name" value="Helicase_ATP-bd"/>
</dbReference>
<evidence type="ECO:0000256" key="13">
    <source>
        <dbReference type="ARBA" id="ARBA00023204"/>
    </source>
</evidence>
<dbReference type="Pfam" id="PF09382">
    <property type="entry name" value="RQC"/>
    <property type="match status" value="1"/>
</dbReference>
<evidence type="ECO:0000256" key="3">
    <source>
        <dbReference type="ARBA" id="ARBA00005446"/>
    </source>
</evidence>
<proteinExistence type="inferred from homology"/>
<dbReference type="HOGENOM" id="CLU_001103_14_3_0"/>
<dbReference type="InterPro" id="IPR036390">
    <property type="entry name" value="WH_DNA-bd_sf"/>
</dbReference>
<feature type="domain" description="HRDC" evidence="17">
    <location>
        <begin position="532"/>
        <end position="608"/>
    </location>
</feature>
<reference evidence="20 21" key="1">
    <citation type="submission" date="2013-08" db="EMBL/GenBank/DDBJ databases">
        <authorList>
            <person name="Weinstock G."/>
            <person name="Sodergren E."/>
            <person name="Wylie T."/>
            <person name="Fulton L."/>
            <person name="Fulton R."/>
            <person name="Fronick C."/>
            <person name="O'Laughlin M."/>
            <person name="Godfrey J."/>
            <person name="Miner T."/>
            <person name="Herter B."/>
            <person name="Appelbaum E."/>
            <person name="Cordes M."/>
            <person name="Lek S."/>
            <person name="Wollam A."/>
            <person name="Pepin K.H."/>
            <person name="Palsikar V.B."/>
            <person name="Mitreva M."/>
            <person name="Wilson R.K."/>
        </authorList>
    </citation>
    <scope>NUCLEOTIDE SEQUENCE [LARGE SCALE GENOMIC DNA]</scope>
    <source>
        <strain evidence="20 21">ATCC BAA-474</strain>
    </source>
</reference>
<evidence type="ECO:0000313" key="20">
    <source>
        <dbReference type="EMBL" id="ERT69263.1"/>
    </source>
</evidence>
<keyword evidence="5" id="KW-0547">Nucleotide-binding</keyword>
<keyword evidence="12" id="KW-0233">DNA recombination</keyword>
<dbReference type="Pfam" id="PF00270">
    <property type="entry name" value="DEAD"/>
    <property type="match status" value="1"/>
</dbReference>
<evidence type="ECO:0000256" key="7">
    <source>
        <dbReference type="ARBA" id="ARBA00022801"/>
    </source>
</evidence>
<evidence type="ECO:0000256" key="4">
    <source>
        <dbReference type="ARBA" id="ARBA00022723"/>
    </source>
</evidence>
<dbReference type="InterPro" id="IPR032284">
    <property type="entry name" value="RecQ_Zn-bd"/>
</dbReference>
<dbReference type="GO" id="GO:0006281">
    <property type="term" value="P:DNA repair"/>
    <property type="evidence" value="ECO:0007669"/>
    <property type="project" value="UniProtKB-KW"/>
</dbReference>